<dbReference type="GO" id="GO:0009055">
    <property type="term" value="F:electron transfer activity"/>
    <property type="evidence" value="ECO:0007669"/>
    <property type="project" value="TreeGrafter"/>
</dbReference>
<dbReference type="GO" id="GO:0005886">
    <property type="term" value="C:plasma membrane"/>
    <property type="evidence" value="ECO:0007669"/>
    <property type="project" value="UniProtKB-SubCell"/>
</dbReference>
<dbReference type="GO" id="GO:0016682">
    <property type="term" value="F:oxidoreductase activity, acting on diphenols and related substances as donors, oxygen as acceptor"/>
    <property type="evidence" value="ECO:0007669"/>
    <property type="project" value="TreeGrafter"/>
</dbReference>
<dbReference type="GO" id="GO:0019646">
    <property type="term" value="P:aerobic electron transport chain"/>
    <property type="evidence" value="ECO:0007669"/>
    <property type="project" value="TreeGrafter"/>
</dbReference>
<dbReference type="Proteomes" id="UP000622547">
    <property type="component" value="Unassembled WGS sequence"/>
</dbReference>
<organism evidence="8 9">
    <name type="scientific">Planotetraspora phitsanulokensis</name>
    <dbReference type="NCBI Taxonomy" id="575192"/>
    <lineage>
        <taxon>Bacteria</taxon>
        <taxon>Bacillati</taxon>
        <taxon>Actinomycetota</taxon>
        <taxon>Actinomycetes</taxon>
        <taxon>Streptosporangiales</taxon>
        <taxon>Streptosporangiaceae</taxon>
        <taxon>Planotetraspora</taxon>
    </lineage>
</organism>
<dbReference type="InterPro" id="IPR003317">
    <property type="entry name" value="Cyt-d_oxidase_su2"/>
</dbReference>
<feature type="transmembrane region" description="Helical" evidence="7">
    <location>
        <begin position="80"/>
        <end position="100"/>
    </location>
</feature>
<feature type="transmembrane region" description="Helical" evidence="7">
    <location>
        <begin position="222"/>
        <end position="244"/>
    </location>
</feature>
<dbReference type="AlphaFoldDB" id="A0A8J3XJM3"/>
<evidence type="ECO:0000313" key="9">
    <source>
        <dbReference type="Proteomes" id="UP000622547"/>
    </source>
</evidence>
<reference evidence="8 9" key="1">
    <citation type="submission" date="2021-01" db="EMBL/GenBank/DDBJ databases">
        <title>Whole genome shotgun sequence of Planotetraspora phitsanulokensis NBRC 104273.</title>
        <authorList>
            <person name="Komaki H."/>
            <person name="Tamura T."/>
        </authorList>
    </citation>
    <scope>NUCLEOTIDE SEQUENCE [LARGE SCALE GENOMIC DNA]</scope>
    <source>
        <strain evidence="8 9">NBRC 104273</strain>
    </source>
</reference>
<keyword evidence="6 7" id="KW-0472">Membrane</keyword>
<name>A0A8J3XJM3_9ACTN</name>
<dbReference type="EMBL" id="BOOP01000040">
    <property type="protein sequence ID" value="GII42186.1"/>
    <property type="molecule type" value="Genomic_DNA"/>
</dbReference>
<protein>
    <recommendedName>
        <fullName evidence="10">Cytochrome d ubiquinol oxidase subunit II</fullName>
    </recommendedName>
</protein>
<comment type="similarity">
    <text evidence="2">Belongs to the cytochrome ubiquinol oxidase subunit 2 family.</text>
</comment>
<dbReference type="Pfam" id="PF02322">
    <property type="entry name" value="Cyt_bd_oxida_II"/>
    <property type="match status" value="1"/>
</dbReference>
<dbReference type="PANTHER" id="PTHR43141:SF4">
    <property type="entry name" value="CYTOCHROME BD2 SUBUNIT II"/>
    <property type="match status" value="1"/>
</dbReference>
<evidence type="ECO:0000256" key="2">
    <source>
        <dbReference type="ARBA" id="ARBA00007543"/>
    </source>
</evidence>
<evidence type="ECO:0000256" key="6">
    <source>
        <dbReference type="ARBA" id="ARBA00023136"/>
    </source>
</evidence>
<dbReference type="PANTHER" id="PTHR43141">
    <property type="entry name" value="CYTOCHROME BD2 SUBUNIT II"/>
    <property type="match status" value="1"/>
</dbReference>
<feature type="transmembrane region" description="Helical" evidence="7">
    <location>
        <begin position="148"/>
        <end position="167"/>
    </location>
</feature>
<keyword evidence="9" id="KW-1185">Reference proteome</keyword>
<evidence type="ECO:0008006" key="10">
    <source>
        <dbReference type="Google" id="ProtNLM"/>
    </source>
</evidence>
<accession>A0A8J3XJM3</accession>
<dbReference type="RefSeq" id="WP_204077613.1">
    <property type="nucleotide sequence ID" value="NZ_BAABHI010000018.1"/>
</dbReference>
<comment type="caution">
    <text evidence="8">The sequence shown here is derived from an EMBL/GenBank/DDBJ whole genome shotgun (WGS) entry which is preliminary data.</text>
</comment>
<comment type="subcellular location">
    <subcellularLocation>
        <location evidence="1">Cell membrane</location>
        <topology evidence="1">Multi-pass membrane protein</topology>
    </subcellularLocation>
</comment>
<keyword evidence="5 7" id="KW-1133">Transmembrane helix</keyword>
<evidence type="ECO:0000313" key="8">
    <source>
        <dbReference type="EMBL" id="GII42186.1"/>
    </source>
</evidence>
<dbReference type="GO" id="GO:0070069">
    <property type="term" value="C:cytochrome complex"/>
    <property type="evidence" value="ECO:0007669"/>
    <property type="project" value="TreeGrafter"/>
</dbReference>
<keyword evidence="4 7" id="KW-0812">Transmembrane</keyword>
<evidence type="ECO:0000256" key="5">
    <source>
        <dbReference type="ARBA" id="ARBA00022989"/>
    </source>
</evidence>
<gene>
    <name evidence="8" type="ORF">Pph01_71890</name>
</gene>
<evidence type="ECO:0000256" key="4">
    <source>
        <dbReference type="ARBA" id="ARBA00022692"/>
    </source>
</evidence>
<feature type="transmembrane region" description="Helical" evidence="7">
    <location>
        <begin position="112"/>
        <end position="136"/>
    </location>
</feature>
<evidence type="ECO:0000256" key="1">
    <source>
        <dbReference type="ARBA" id="ARBA00004651"/>
    </source>
</evidence>
<sequence>MEIIWFGALAVLLLGYFALEGFDIGLGILLPVLGRSQEDRDRLVGAVAPFVLAGEVWLVALVGVLFGAFSTLEGEVLSGLYPLVVALLLTWITRDAGLWFRRRADGAAWRAVWDGAICLGSAGLALTWGMTLVALARGLSAPLLSLEGVVGGLVVALAFCLHGWTFAAWRLPGDPVVRGARRTGRALALTALAAAIPAGLTVAVVASTLIDHAAPPETLTTMGAIVLPCVPILVGAQVWVWRIFSRGALPTFF</sequence>
<evidence type="ECO:0000256" key="7">
    <source>
        <dbReference type="SAM" id="Phobius"/>
    </source>
</evidence>
<feature type="transmembrane region" description="Helical" evidence="7">
    <location>
        <begin position="43"/>
        <end position="68"/>
    </location>
</feature>
<proteinExistence type="inferred from homology"/>
<evidence type="ECO:0000256" key="3">
    <source>
        <dbReference type="ARBA" id="ARBA00022475"/>
    </source>
</evidence>
<feature type="transmembrane region" description="Helical" evidence="7">
    <location>
        <begin position="187"/>
        <end position="210"/>
    </location>
</feature>
<keyword evidence="3" id="KW-1003">Cell membrane</keyword>
<feature type="transmembrane region" description="Helical" evidence="7">
    <location>
        <begin position="6"/>
        <end position="31"/>
    </location>
</feature>